<feature type="transmembrane region" description="Helical" evidence="7">
    <location>
        <begin position="219"/>
        <end position="244"/>
    </location>
</feature>
<feature type="transmembrane region" description="Helical" evidence="7">
    <location>
        <begin position="152"/>
        <end position="168"/>
    </location>
</feature>
<dbReference type="InterPro" id="IPR050809">
    <property type="entry name" value="UgpAE/MalFG_permease"/>
</dbReference>
<keyword evidence="2 7" id="KW-0813">Transport</keyword>
<comment type="subcellular location">
    <subcellularLocation>
        <location evidence="1 7">Cell membrane</location>
        <topology evidence="1 7">Multi-pass membrane protein</topology>
    </subcellularLocation>
</comment>
<evidence type="ECO:0000256" key="3">
    <source>
        <dbReference type="ARBA" id="ARBA00022475"/>
    </source>
</evidence>
<sequence length="311" mass="34550">MSTTHEISRDSLTHQIRQRLARFRVWVLEDRSVKWLFVLPAFLYAVAWVLYPMVFLFRLSVFSDVGGTFVGLQNFVSVLDSVTFTNAVKNTLVFAVPAVTLKIVLGLGVAVAFDELTRDRDLVQTLLLMPMVLTPFAVGLMFRWFFDSELGIINYLLGAAGVSGPVWLSTPGVAMASVIIADVWQWTPFAFVMLYAALQSVPRDLIEAAMMDGANWFQRFRYIILPQLYSVLTITTLILLIMSFKGGDKIFAMTGGGPGSTTKTLTMLIYENAFSFLNSAKAAAMSVLFLVVIIVIGNLFVLVLSRIRGET</sequence>
<dbReference type="eggNOG" id="arCOG00157">
    <property type="taxonomic scope" value="Archaea"/>
</dbReference>
<gene>
    <name evidence="9" type="ORF">HSB1_43640</name>
</gene>
<dbReference type="EMBL" id="ALJD01000014">
    <property type="protein sequence ID" value="EJN57401.1"/>
    <property type="molecule type" value="Genomic_DNA"/>
</dbReference>
<dbReference type="AlphaFoldDB" id="J3JDD8"/>
<dbReference type="InterPro" id="IPR000515">
    <property type="entry name" value="MetI-like"/>
</dbReference>
<feature type="transmembrane region" description="Helical" evidence="7">
    <location>
        <begin position="32"/>
        <end position="51"/>
    </location>
</feature>
<feature type="transmembrane region" description="Helical" evidence="7">
    <location>
        <begin position="57"/>
        <end position="79"/>
    </location>
</feature>
<feature type="transmembrane region" description="Helical" evidence="7">
    <location>
        <begin position="125"/>
        <end position="145"/>
    </location>
</feature>
<evidence type="ECO:0000256" key="7">
    <source>
        <dbReference type="RuleBase" id="RU363032"/>
    </source>
</evidence>
<evidence type="ECO:0000313" key="10">
    <source>
        <dbReference type="Proteomes" id="UP000007813"/>
    </source>
</evidence>
<keyword evidence="4 7" id="KW-0812">Transmembrane</keyword>
<dbReference type="Pfam" id="PF00528">
    <property type="entry name" value="BPD_transp_1"/>
    <property type="match status" value="1"/>
</dbReference>
<dbReference type="CDD" id="cd06261">
    <property type="entry name" value="TM_PBP2"/>
    <property type="match status" value="1"/>
</dbReference>
<name>J3JDD8_9EURY</name>
<dbReference type="PANTHER" id="PTHR43227:SF8">
    <property type="entry name" value="DIACETYLCHITOBIOSE UPTAKE SYSTEM PERMEASE PROTEIN DASB"/>
    <property type="match status" value="1"/>
</dbReference>
<feature type="domain" description="ABC transmembrane type-1" evidence="8">
    <location>
        <begin position="88"/>
        <end position="300"/>
    </location>
</feature>
<dbReference type="SUPFAM" id="SSF161098">
    <property type="entry name" value="MetI-like"/>
    <property type="match status" value="1"/>
</dbReference>
<reference evidence="9 10" key="1">
    <citation type="journal article" date="2012" name="J. Bacteriol.">
        <title>Draft Genome Sequence of the Extremely Halophilic Archaeon Halogranum salarium B-1T.</title>
        <authorList>
            <person name="Kim K.K."/>
            <person name="Lee K.C."/>
            <person name="Lee J.S."/>
        </authorList>
    </citation>
    <scope>NUCLEOTIDE SEQUENCE [LARGE SCALE GENOMIC DNA]</scope>
    <source>
        <strain evidence="9 10">B-1</strain>
    </source>
</reference>
<dbReference type="GO" id="GO:0055085">
    <property type="term" value="P:transmembrane transport"/>
    <property type="evidence" value="ECO:0007669"/>
    <property type="project" value="InterPro"/>
</dbReference>
<keyword evidence="5 7" id="KW-1133">Transmembrane helix</keyword>
<feature type="transmembrane region" description="Helical" evidence="7">
    <location>
        <begin position="174"/>
        <end position="198"/>
    </location>
</feature>
<dbReference type="PROSITE" id="PS50928">
    <property type="entry name" value="ABC_TM1"/>
    <property type="match status" value="1"/>
</dbReference>
<keyword evidence="3" id="KW-1003">Cell membrane</keyword>
<evidence type="ECO:0000256" key="5">
    <source>
        <dbReference type="ARBA" id="ARBA00022989"/>
    </source>
</evidence>
<dbReference type="Proteomes" id="UP000007813">
    <property type="component" value="Unassembled WGS sequence"/>
</dbReference>
<dbReference type="Gene3D" id="1.10.3720.10">
    <property type="entry name" value="MetI-like"/>
    <property type="match status" value="1"/>
</dbReference>
<feature type="transmembrane region" description="Helical" evidence="7">
    <location>
        <begin position="91"/>
        <end position="113"/>
    </location>
</feature>
<evidence type="ECO:0000259" key="8">
    <source>
        <dbReference type="PROSITE" id="PS50928"/>
    </source>
</evidence>
<evidence type="ECO:0000256" key="1">
    <source>
        <dbReference type="ARBA" id="ARBA00004651"/>
    </source>
</evidence>
<organism evidence="9 10">
    <name type="scientific">Halogranum salarium B-1</name>
    <dbReference type="NCBI Taxonomy" id="1210908"/>
    <lineage>
        <taxon>Archaea</taxon>
        <taxon>Methanobacteriati</taxon>
        <taxon>Methanobacteriota</taxon>
        <taxon>Stenosarchaea group</taxon>
        <taxon>Halobacteria</taxon>
        <taxon>Halobacteriales</taxon>
        <taxon>Haloferacaceae</taxon>
    </lineage>
</organism>
<evidence type="ECO:0000313" key="9">
    <source>
        <dbReference type="EMBL" id="EJN57401.1"/>
    </source>
</evidence>
<protein>
    <recommendedName>
        <fullName evidence="8">ABC transmembrane type-1 domain-containing protein</fullName>
    </recommendedName>
</protein>
<feature type="transmembrane region" description="Helical" evidence="7">
    <location>
        <begin position="282"/>
        <end position="304"/>
    </location>
</feature>
<dbReference type="GO" id="GO:0005886">
    <property type="term" value="C:plasma membrane"/>
    <property type="evidence" value="ECO:0007669"/>
    <property type="project" value="UniProtKB-SubCell"/>
</dbReference>
<evidence type="ECO:0000256" key="6">
    <source>
        <dbReference type="ARBA" id="ARBA00023136"/>
    </source>
</evidence>
<dbReference type="PANTHER" id="PTHR43227">
    <property type="entry name" value="BLL4140 PROTEIN"/>
    <property type="match status" value="1"/>
</dbReference>
<dbReference type="InterPro" id="IPR035906">
    <property type="entry name" value="MetI-like_sf"/>
</dbReference>
<evidence type="ECO:0000256" key="4">
    <source>
        <dbReference type="ARBA" id="ARBA00022692"/>
    </source>
</evidence>
<proteinExistence type="inferred from homology"/>
<evidence type="ECO:0000256" key="2">
    <source>
        <dbReference type="ARBA" id="ARBA00022448"/>
    </source>
</evidence>
<comment type="caution">
    <text evidence="9">The sequence shown here is derived from an EMBL/GenBank/DDBJ whole genome shotgun (WGS) entry which is preliminary data.</text>
</comment>
<accession>J3JDD8</accession>
<comment type="similarity">
    <text evidence="7">Belongs to the binding-protein-dependent transport system permease family.</text>
</comment>
<keyword evidence="6 7" id="KW-0472">Membrane</keyword>